<evidence type="ECO:0000256" key="1">
    <source>
        <dbReference type="SAM" id="MobiDB-lite"/>
    </source>
</evidence>
<reference evidence="2" key="1">
    <citation type="journal article" date="2005" name="BMC Biol.">
        <title>The sequence of rice chromosomes 11 and 12, rich in disease resistance genes and recent gene duplications.</title>
        <authorList>
            <consortium name="The rice chromosomes 11 and 12 sequencing consortia"/>
        </authorList>
    </citation>
    <scope>NUCLEOTIDE SEQUENCE [LARGE SCALE GENOMIC DNA]</scope>
</reference>
<accession>Q2QV53</accession>
<feature type="region of interest" description="Disordered" evidence="1">
    <location>
        <begin position="299"/>
        <end position="320"/>
    </location>
</feature>
<reference evidence="2" key="2">
    <citation type="submission" date="2005-04" db="EMBL/GenBank/DDBJ databases">
        <authorList>
            <person name="Buell C.R."/>
            <person name="Wing R.A."/>
            <person name="McCombie W.A."/>
            <person name="Ouyang S."/>
        </authorList>
    </citation>
    <scope>NUCLEOTIDE SEQUENCE</scope>
</reference>
<protein>
    <submittedName>
        <fullName evidence="2">Retrotransposon protein, putative, unclassified</fullName>
    </submittedName>
</protein>
<proteinExistence type="predicted"/>
<dbReference type="AlphaFoldDB" id="Q2QV53"/>
<feature type="compositionally biased region" description="Low complexity" evidence="1">
    <location>
        <begin position="1"/>
        <end position="16"/>
    </location>
</feature>
<feature type="region of interest" description="Disordered" evidence="1">
    <location>
        <begin position="1"/>
        <end position="21"/>
    </location>
</feature>
<gene>
    <name evidence="2" type="ordered locus">LOC_Os12g13990</name>
</gene>
<evidence type="ECO:0000313" key="2">
    <source>
        <dbReference type="EMBL" id="ABA97203.2"/>
    </source>
</evidence>
<reference evidence="2" key="3">
    <citation type="submission" date="2006-01" db="EMBL/GenBank/DDBJ databases">
        <authorList>
            <person name="Buell R."/>
        </authorList>
    </citation>
    <scope>NUCLEOTIDE SEQUENCE</scope>
</reference>
<feature type="compositionally biased region" description="Pro residues" evidence="1">
    <location>
        <begin position="142"/>
        <end position="154"/>
    </location>
</feature>
<dbReference type="EMBL" id="DP000011">
    <property type="protein sequence ID" value="ABA97203.2"/>
    <property type="molecule type" value="Genomic_DNA"/>
</dbReference>
<feature type="region of interest" description="Disordered" evidence="1">
    <location>
        <begin position="127"/>
        <end position="154"/>
    </location>
</feature>
<name>Q2QV53_ORYSJ</name>
<sequence>MAEKLPASPSSAGPGSVKEKIPELGLSEIDEANIVPITLDKLTPEQQKDLDTMMQQAWNKFLSSFTETCKGTLVQKYKVKVVADVPGTGSSKDGEVKQALDAPSRVLPVAAPPLPASSFSFLHAGHPPAAPTALPERRSAVPAPPPASQPPPLRRPALCCPWRPLEVHPRRQQWRYRHCSVFGRLLFIAVRLNRVIKVLQMAFKEIKGVQGGGPNQDDNAAQLQFNNFQDHVDYAVHHALINQSGILVNTLSNIVKTMVDGSMAEYQAKGPVYLPGEVFPNYRPLITDNQPAVHSIPLNAPSAQPTAPVSAPAPAAPPSAPGQLVNPRLLVAAMFLPPQPTVDPTQQQPIQQTPPRQQIVQPIQQTPPIQQVVQPVQQTPPRRQVLQPIQQTPLRQQVIQQIQHQGLMNASAGFTTPGSQLGQHAANQVVPEHLVHQVQPDQTVIPQVVPEHLVRNIQPDFQNYQGGNLNYQYQPPSPQVQYQQEASSQPQFVPQYNQFEPMSQQPQGAPQQQPWADMIADVMKEKFGLRPKDAGNLYREKFSSEDFDSLSHLTQKVTLHEQRFTEARKNSRKVNHICPYIYGSDNDDDDDSEIAAAEWVRSKMVIPCQWVKNSGKEERYDFDITKADKIFDLLLREKQIQPSTGHTIPSAEELGKKKYCKWHNSGSHTTNDCKVFRQQIQAAIEGGKIKFDDSKRPMKVDGNHFPINMVHTAGRAADGR</sequence>
<feature type="compositionally biased region" description="Low complexity" evidence="1">
    <location>
        <begin position="300"/>
        <end position="313"/>
    </location>
</feature>
<organism evidence="2">
    <name type="scientific">Oryza sativa subsp. japonica</name>
    <name type="common">Rice</name>
    <dbReference type="NCBI Taxonomy" id="39947"/>
    <lineage>
        <taxon>Eukaryota</taxon>
        <taxon>Viridiplantae</taxon>
        <taxon>Streptophyta</taxon>
        <taxon>Embryophyta</taxon>
        <taxon>Tracheophyta</taxon>
        <taxon>Spermatophyta</taxon>
        <taxon>Magnoliopsida</taxon>
        <taxon>Liliopsida</taxon>
        <taxon>Poales</taxon>
        <taxon>Poaceae</taxon>
        <taxon>BOP clade</taxon>
        <taxon>Oryzoideae</taxon>
        <taxon>Oryzeae</taxon>
        <taxon>Oryzinae</taxon>
        <taxon>Oryza</taxon>
        <taxon>Oryza sativa</taxon>
    </lineage>
</organism>